<dbReference type="STRING" id="69.GLE_4732"/>
<sequence>MRSKPIPPRPVPPRLGGRILLALALAVAGAGLSAGAQVRENQTALTEHDVRNRLAERGYTRVNDLDFSGGVWRADARSADGNRVQVALDPTDGRIYPDEQVAQLSRRDIQASLSAAGYTDIHDLDYRDGLWLAKAEDPGGRDVELRLDPDNGRIVGVDKD</sequence>
<dbReference type="AlphaFoldDB" id="A0A0S2DNW9"/>
<evidence type="ECO:0000313" key="1">
    <source>
        <dbReference type="EMBL" id="ALN60073.1"/>
    </source>
</evidence>
<dbReference type="KEGG" id="lez:GLE_4732"/>
<organism evidence="1 2">
    <name type="scientific">Lysobacter enzymogenes</name>
    <dbReference type="NCBI Taxonomy" id="69"/>
    <lineage>
        <taxon>Bacteria</taxon>
        <taxon>Pseudomonadati</taxon>
        <taxon>Pseudomonadota</taxon>
        <taxon>Gammaproteobacteria</taxon>
        <taxon>Lysobacterales</taxon>
        <taxon>Lysobacteraceae</taxon>
        <taxon>Lysobacter</taxon>
    </lineage>
</organism>
<dbReference type="EMBL" id="CP013140">
    <property type="protein sequence ID" value="ALN60073.1"/>
    <property type="molecule type" value="Genomic_DNA"/>
</dbReference>
<dbReference type="OrthoDB" id="5951452at2"/>
<accession>A0A0S2DNW9</accession>
<dbReference type="InterPro" id="IPR025711">
    <property type="entry name" value="PepSY"/>
</dbReference>
<evidence type="ECO:0000313" key="2">
    <source>
        <dbReference type="Proteomes" id="UP000061569"/>
    </source>
</evidence>
<proteinExistence type="predicted"/>
<dbReference type="Proteomes" id="UP000061569">
    <property type="component" value="Chromosome"/>
</dbReference>
<reference evidence="1 2" key="1">
    <citation type="submission" date="2015-11" db="EMBL/GenBank/DDBJ databases">
        <title>Genome sequences of Lysobacter enzymogenes strain C3 and Lysobacter antibioticus ATCC 29479.</title>
        <authorList>
            <person name="Kobayashi D.Y."/>
        </authorList>
    </citation>
    <scope>NUCLEOTIDE SEQUENCE [LARGE SCALE GENOMIC DNA]</scope>
    <source>
        <strain evidence="1 2">C3</strain>
    </source>
</reference>
<dbReference type="Pfam" id="PF13670">
    <property type="entry name" value="PepSY_2"/>
    <property type="match status" value="2"/>
</dbReference>
<protein>
    <submittedName>
        <fullName evidence="1">Uncharacterized protein</fullName>
    </submittedName>
</protein>
<dbReference type="PATRIC" id="fig|69.6.peg.4666"/>
<gene>
    <name evidence="1" type="ORF">GLE_4732</name>
</gene>
<name>A0A0S2DNW9_LYSEN</name>